<dbReference type="GO" id="GO:0005524">
    <property type="term" value="F:ATP binding"/>
    <property type="evidence" value="ECO:0007669"/>
    <property type="project" value="InterPro"/>
</dbReference>
<keyword evidence="1" id="KW-0067">ATP-binding</keyword>
<dbReference type="Pfam" id="PF13245">
    <property type="entry name" value="AAA_19"/>
    <property type="match status" value="1"/>
</dbReference>
<dbReference type="PANTHER" id="PTHR11070:SF30">
    <property type="entry name" value="F-BOX DNA HELICASE 1"/>
    <property type="match status" value="1"/>
</dbReference>
<dbReference type="OrthoDB" id="5318045at2"/>
<dbReference type="InterPro" id="IPR027417">
    <property type="entry name" value="P-loop_NTPase"/>
</dbReference>
<name>A0A1X1XP45_9MYCO</name>
<dbReference type="GO" id="GO:0043138">
    <property type="term" value="F:3'-5' DNA helicase activity"/>
    <property type="evidence" value="ECO:0007669"/>
    <property type="project" value="TreeGrafter"/>
</dbReference>
<organism evidence="1 2">
    <name type="scientific">Mycobacterium kyorinense</name>
    <dbReference type="NCBI Taxonomy" id="487514"/>
    <lineage>
        <taxon>Bacteria</taxon>
        <taxon>Bacillati</taxon>
        <taxon>Actinomycetota</taxon>
        <taxon>Actinomycetes</taxon>
        <taxon>Mycobacteriales</taxon>
        <taxon>Mycobacteriaceae</taxon>
        <taxon>Mycobacterium</taxon>
    </lineage>
</organism>
<dbReference type="GO" id="GO:0000725">
    <property type="term" value="P:recombinational repair"/>
    <property type="evidence" value="ECO:0007669"/>
    <property type="project" value="TreeGrafter"/>
</dbReference>
<dbReference type="SUPFAM" id="SSF52540">
    <property type="entry name" value="P-loop containing nucleoside triphosphate hydrolases"/>
    <property type="match status" value="1"/>
</dbReference>
<dbReference type="RefSeq" id="WP_084264208.1">
    <property type="nucleotide sequence ID" value="NZ_LQPE01000146.1"/>
</dbReference>
<accession>A0A1X1XP45</accession>
<protein>
    <submittedName>
        <fullName evidence="1">DNA helicase</fullName>
    </submittedName>
</protein>
<dbReference type="GO" id="GO:0003677">
    <property type="term" value="F:DNA binding"/>
    <property type="evidence" value="ECO:0007669"/>
    <property type="project" value="InterPro"/>
</dbReference>
<dbReference type="Gene3D" id="3.40.50.300">
    <property type="entry name" value="P-loop containing nucleotide triphosphate hydrolases"/>
    <property type="match status" value="2"/>
</dbReference>
<dbReference type="AlphaFoldDB" id="A0A1X1XP45"/>
<keyword evidence="1" id="KW-0547">Nucleotide-binding</keyword>
<dbReference type="PANTHER" id="PTHR11070">
    <property type="entry name" value="UVRD / RECB / PCRA DNA HELICASE FAMILY MEMBER"/>
    <property type="match status" value="1"/>
</dbReference>
<keyword evidence="1" id="KW-0347">Helicase</keyword>
<dbReference type="Proteomes" id="UP000193487">
    <property type="component" value="Unassembled WGS sequence"/>
</dbReference>
<reference evidence="1 2" key="1">
    <citation type="submission" date="2016-01" db="EMBL/GenBank/DDBJ databases">
        <title>The new phylogeny of the genus Mycobacterium.</title>
        <authorList>
            <person name="Tarcisio F."/>
            <person name="Conor M."/>
            <person name="Antonella G."/>
            <person name="Elisabetta G."/>
            <person name="Giulia F.S."/>
            <person name="Sara T."/>
            <person name="Anna F."/>
            <person name="Clotilde B."/>
            <person name="Roberto B."/>
            <person name="Veronica D.S."/>
            <person name="Fabio R."/>
            <person name="Monica P."/>
            <person name="Olivier J."/>
            <person name="Enrico T."/>
            <person name="Nicola S."/>
        </authorList>
    </citation>
    <scope>NUCLEOTIDE SEQUENCE [LARGE SCALE GENOMIC DNA]</scope>
    <source>
        <strain evidence="1 2">DSM 45166</strain>
    </source>
</reference>
<comment type="caution">
    <text evidence="1">The sequence shown here is derived from an EMBL/GenBank/DDBJ whole genome shotgun (WGS) entry which is preliminary data.</text>
</comment>
<dbReference type="EMBL" id="LQPE01000146">
    <property type="protein sequence ID" value="ORW00560.1"/>
    <property type="molecule type" value="Genomic_DNA"/>
</dbReference>
<proteinExistence type="predicted"/>
<gene>
    <name evidence="1" type="ORF">AWC14_10430</name>
</gene>
<keyword evidence="1" id="KW-0378">Hydrolase</keyword>
<dbReference type="InterPro" id="IPR000212">
    <property type="entry name" value="DNA_helicase_UvrD/REP"/>
</dbReference>
<evidence type="ECO:0000313" key="2">
    <source>
        <dbReference type="Proteomes" id="UP000193487"/>
    </source>
</evidence>
<sequence>MKPTREQAAIIDAASAEKDLVIQAGAGTGKTSTLKMVARALGDRRAIYVAYNRAIAAEAAASFPGHVICRTAHSLAMQAVGKKYAHRLKGPRELPSRRAEILGTSWLDFGPAVQIPPTQVARIAVDTVMRYCYSADDEIQVKHVPQQNGVVGADHDELARAVLPYAQRAWVDLCDLNGRLKVQHDHYLKMFALTQPKLPTDVVMLDEAQDSNPVVAALVQSQGHTQQIVVGDSNQSLYGWRGAVDALAGWPADEQLYLSQSWRFGPAIADEANRWLSQIDTPLRLTGNPAIASELVDLDAPKAVLCRTNAEAMKRVMDLLAADQRVALAGGGADIRRLAQAAADLKSGRRTSHPELYVFATWGALQEYVEHDQAGRDLKPFVDLIDSHGAETIIDAIDALVDEKQATTTVSTAHRSKGREWESVEIAADFPEPTGRDEIPKADAMIGYVAITRARKQLDRTGLAWIDHYMRPRVARAS</sequence>
<evidence type="ECO:0000313" key="1">
    <source>
        <dbReference type="EMBL" id="ORW00560.1"/>
    </source>
</evidence>
<keyword evidence="2" id="KW-1185">Reference proteome</keyword>